<comment type="similarity">
    <text evidence="1">Belongs to the N(4)/N(6)-methyltransferase family.</text>
</comment>
<dbReference type="InterPro" id="IPR002052">
    <property type="entry name" value="DNA_methylase_N6_adenine_CS"/>
</dbReference>
<sequence length="301" mass="34704">MPLSNAKTTNNLYIIYIYYNVESLLDINYKPVLKWAGGKRQLLNDLIKYIPNNFNEYYEPFIGGGSFLIKLYSMDKISNAVISDLNTDLYNLYVTIKSNPYALINELKDIEFKNNSKDYYKARELFNSTGNLVSRSALLIYLNKHCYNGLYRVNSQNKFNVPYGKYANPGMPIESDILGLSNLFQKCTILNEDFEEAVKTASKGDFVYFDPPYMPVNKTSNFTGYTSNGFYEKDQERLYKVFKRLSSKGVYVMESNSDTDFIKNLYKDFNLIEVTARRSINSIGTKRGIISELIITNYGVQ</sequence>
<dbReference type="GO" id="GO:0009007">
    <property type="term" value="F:site-specific DNA-methyltransferase (adenine-specific) activity"/>
    <property type="evidence" value="ECO:0007669"/>
    <property type="project" value="UniProtKB-EC"/>
</dbReference>
<protein>
    <recommendedName>
        <fullName evidence="2">site-specific DNA-methyltransferase (adenine-specific)</fullName>
        <ecNumber evidence="2">2.1.1.72</ecNumber>
    </recommendedName>
</protein>
<keyword evidence="8" id="KW-1185">Reference proteome</keyword>
<evidence type="ECO:0000256" key="3">
    <source>
        <dbReference type="ARBA" id="ARBA00022603"/>
    </source>
</evidence>
<dbReference type="PROSITE" id="PS00092">
    <property type="entry name" value="N6_MTASE"/>
    <property type="match status" value="1"/>
</dbReference>
<dbReference type="GO" id="GO:0006298">
    <property type="term" value="P:mismatch repair"/>
    <property type="evidence" value="ECO:0007669"/>
    <property type="project" value="TreeGrafter"/>
</dbReference>
<evidence type="ECO:0000256" key="1">
    <source>
        <dbReference type="ARBA" id="ARBA00006594"/>
    </source>
</evidence>
<dbReference type="Gene3D" id="3.40.50.150">
    <property type="entry name" value="Vaccinia Virus protein VP39"/>
    <property type="match status" value="1"/>
</dbReference>
<evidence type="ECO:0000313" key="7">
    <source>
        <dbReference type="EMBL" id="AGO61416.1"/>
    </source>
</evidence>
<dbReference type="InterPro" id="IPR029063">
    <property type="entry name" value="SAM-dependent_MTases_sf"/>
</dbReference>
<dbReference type="REBASE" id="66023">
    <property type="entry name" value="M.FacFer1ORF1436P"/>
</dbReference>
<gene>
    <name evidence="7" type="ORF">FACI_IFERC00001G1436</name>
</gene>
<name>S0AR40_FERAC</name>
<dbReference type="PIRSF" id="PIRSF000398">
    <property type="entry name" value="M_m6A_EcoRV"/>
    <property type="match status" value="1"/>
</dbReference>
<dbReference type="AlphaFoldDB" id="S0AR40"/>
<dbReference type="InterPro" id="IPR023095">
    <property type="entry name" value="Ade_MeTrfase_dom_2"/>
</dbReference>
<dbReference type="GO" id="GO:1904047">
    <property type="term" value="F:S-adenosyl-L-methionine binding"/>
    <property type="evidence" value="ECO:0007669"/>
    <property type="project" value="TreeGrafter"/>
</dbReference>
<dbReference type="SUPFAM" id="SSF53335">
    <property type="entry name" value="S-adenosyl-L-methionine-dependent methyltransferases"/>
    <property type="match status" value="1"/>
</dbReference>
<dbReference type="InterPro" id="IPR012263">
    <property type="entry name" value="M_m6A_EcoRV"/>
</dbReference>
<evidence type="ECO:0000313" key="8">
    <source>
        <dbReference type="Proteomes" id="UP000014660"/>
    </source>
</evidence>
<accession>S0AR40</accession>
<comment type="catalytic activity">
    <reaction evidence="6">
        <text>a 2'-deoxyadenosine in DNA + S-adenosyl-L-methionine = an N(6)-methyl-2'-deoxyadenosine in DNA + S-adenosyl-L-homocysteine + H(+)</text>
        <dbReference type="Rhea" id="RHEA:15197"/>
        <dbReference type="Rhea" id="RHEA-COMP:12418"/>
        <dbReference type="Rhea" id="RHEA-COMP:12419"/>
        <dbReference type="ChEBI" id="CHEBI:15378"/>
        <dbReference type="ChEBI" id="CHEBI:57856"/>
        <dbReference type="ChEBI" id="CHEBI:59789"/>
        <dbReference type="ChEBI" id="CHEBI:90615"/>
        <dbReference type="ChEBI" id="CHEBI:90616"/>
        <dbReference type="EC" id="2.1.1.72"/>
    </reaction>
</comment>
<dbReference type="GO" id="GO:0043565">
    <property type="term" value="F:sequence-specific DNA binding"/>
    <property type="evidence" value="ECO:0007669"/>
    <property type="project" value="TreeGrafter"/>
</dbReference>
<dbReference type="PANTHER" id="PTHR30481">
    <property type="entry name" value="DNA ADENINE METHYLASE"/>
    <property type="match status" value="1"/>
</dbReference>
<dbReference type="EC" id="2.1.1.72" evidence="2"/>
<organism evidence="7 8">
    <name type="scientific">Ferroplasma acidarmanus Fer1</name>
    <dbReference type="NCBI Taxonomy" id="333146"/>
    <lineage>
        <taxon>Archaea</taxon>
        <taxon>Methanobacteriati</taxon>
        <taxon>Thermoplasmatota</taxon>
        <taxon>Thermoplasmata</taxon>
        <taxon>Thermoplasmatales</taxon>
        <taxon>Ferroplasmaceae</taxon>
        <taxon>Ferroplasma</taxon>
    </lineage>
</organism>
<keyword evidence="3" id="KW-0489">Methyltransferase</keyword>
<dbReference type="PRINTS" id="PR00505">
    <property type="entry name" value="D12N6MTFRASE"/>
</dbReference>
<keyword evidence="5" id="KW-0949">S-adenosyl-L-methionine</keyword>
<reference evidence="7 8" key="1">
    <citation type="journal article" date="2007" name="Proc. Natl. Acad. Sci. U.S.A.">
        <title>Genome dynamics in a natural archaeal population.</title>
        <authorList>
            <person name="Allen E.E."/>
            <person name="Tyson G.W."/>
            <person name="Whitaker R.J."/>
            <person name="Detter J.C."/>
            <person name="Richardson P.M."/>
            <person name="Banfield J.F."/>
        </authorList>
    </citation>
    <scope>NUCLEOTIDE SEQUENCE [LARGE SCALE GENOMIC DNA]</scope>
    <source>
        <strain evidence="8">fer1</strain>
    </source>
</reference>
<keyword evidence="4" id="KW-0808">Transferase</keyword>
<dbReference type="RefSeq" id="WP_019841676.1">
    <property type="nucleotide sequence ID" value="NC_021592.1"/>
</dbReference>
<dbReference type="NCBIfam" id="TIGR00571">
    <property type="entry name" value="dam"/>
    <property type="match status" value="1"/>
</dbReference>
<dbReference type="GeneID" id="16025616"/>
<dbReference type="GO" id="GO:0009307">
    <property type="term" value="P:DNA restriction-modification system"/>
    <property type="evidence" value="ECO:0007669"/>
    <property type="project" value="InterPro"/>
</dbReference>
<dbReference type="KEGG" id="fac:FACI_IFERC01G1436"/>
<dbReference type="PANTHER" id="PTHR30481:SF3">
    <property type="entry name" value="DNA ADENINE METHYLASE"/>
    <property type="match status" value="1"/>
</dbReference>
<dbReference type="Gene3D" id="1.10.1020.10">
    <property type="entry name" value="Adenine-specific Methyltransferase, Domain 2"/>
    <property type="match status" value="1"/>
</dbReference>
<dbReference type="Pfam" id="PF02086">
    <property type="entry name" value="MethyltransfD12"/>
    <property type="match status" value="1"/>
</dbReference>
<dbReference type="PATRIC" id="fig|333146.12.peg.1461"/>
<dbReference type="GO" id="GO:0032259">
    <property type="term" value="P:methylation"/>
    <property type="evidence" value="ECO:0007669"/>
    <property type="project" value="UniProtKB-KW"/>
</dbReference>
<proteinExistence type="inferred from homology"/>
<evidence type="ECO:0000256" key="5">
    <source>
        <dbReference type="ARBA" id="ARBA00022691"/>
    </source>
</evidence>
<evidence type="ECO:0000256" key="6">
    <source>
        <dbReference type="ARBA" id="ARBA00047942"/>
    </source>
</evidence>
<dbReference type="HOGENOM" id="CLU_063430_0_0_2"/>
<evidence type="ECO:0000256" key="4">
    <source>
        <dbReference type="ARBA" id="ARBA00022679"/>
    </source>
</evidence>
<dbReference type="EMBL" id="CP004145">
    <property type="protein sequence ID" value="AGO61416.1"/>
    <property type="molecule type" value="Genomic_DNA"/>
</dbReference>
<dbReference type="InterPro" id="IPR012327">
    <property type="entry name" value="MeTrfase_D12"/>
</dbReference>
<dbReference type="Proteomes" id="UP000014660">
    <property type="component" value="Chromosome"/>
</dbReference>
<evidence type="ECO:0000256" key="2">
    <source>
        <dbReference type="ARBA" id="ARBA00011900"/>
    </source>
</evidence>